<reference evidence="1 2" key="1">
    <citation type="submission" date="2016-01" db="EMBL/GenBank/DDBJ databases">
        <title>The new phylogeny of the genus Mycobacterium.</title>
        <authorList>
            <person name="Tarcisio F."/>
            <person name="Conor M."/>
            <person name="Antonella G."/>
            <person name="Elisabetta G."/>
            <person name="Giulia F.S."/>
            <person name="Sara T."/>
            <person name="Anna F."/>
            <person name="Clotilde B."/>
            <person name="Roberto B."/>
            <person name="Veronica D.S."/>
            <person name="Fabio R."/>
            <person name="Monica P."/>
            <person name="Olivier J."/>
            <person name="Enrico T."/>
            <person name="Nicola S."/>
        </authorList>
    </citation>
    <scope>NUCLEOTIDE SEQUENCE [LARGE SCALE GENOMIC DNA]</scope>
    <source>
        <strain evidence="1 2">DSM 45541</strain>
    </source>
</reference>
<evidence type="ECO:0000313" key="2">
    <source>
        <dbReference type="Proteomes" id="UP000193622"/>
    </source>
</evidence>
<organism evidence="1 2">
    <name type="scientific">Mycolicibacterium iranicum</name>
    <name type="common">Mycobacterium iranicum</name>
    <dbReference type="NCBI Taxonomy" id="912594"/>
    <lineage>
        <taxon>Bacteria</taxon>
        <taxon>Bacillati</taxon>
        <taxon>Actinomycetota</taxon>
        <taxon>Actinomycetes</taxon>
        <taxon>Mycobacteriales</taxon>
        <taxon>Mycobacteriaceae</taxon>
        <taxon>Mycolicibacterium</taxon>
    </lineage>
</organism>
<sequence>MHVDPAEIFEIRSVRMPCGCDRDDASPFYLGLSERGDREFQTADVREEAIRSVHDTQALLAIVFMTVWYREPGIRS</sequence>
<name>A0A1X1WVE9_MYCIR</name>
<gene>
    <name evidence="1" type="ORF">AWC12_07235</name>
</gene>
<protein>
    <submittedName>
        <fullName evidence="1">Uncharacterized protein</fullName>
    </submittedName>
</protein>
<proteinExistence type="predicted"/>
<accession>A0A1X1WVE9</accession>
<evidence type="ECO:0000313" key="1">
    <source>
        <dbReference type="EMBL" id="ORV90532.1"/>
    </source>
</evidence>
<dbReference type="AlphaFoldDB" id="A0A1X1WVE9"/>
<comment type="caution">
    <text evidence="1">The sequence shown here is derived from an EMBL/GenBank/DDBJ whole genome shotgun (WGS) entry which is preliminary data.</text>
</comment>
<dbReference type="Proteomes" id="UP000193622">
    <property type="component" value="Unassembled WGS sequence"/>
</dbReference>
<dbReference type="EMBL" id="LQPC01000020">
    <property type="protein sequence ID" value="ORV90532.1"/>
    <property type="molecule type" value="Genomic_DNA"/>
</dbReference>